<comment type="subcellular location">
    <subcellularLocation>
        <location evidence="1">Cell inner membrane</location>
        <topology evidence="1">Multi-pass membrane protein</topology>
    </subcellularLocation>
</comment>
<dbReference type="InterPro" id="IPR005702">
    <property type="entry name" value="Wzc-like_C"/>
</dbReference>
<evidence type="ECO:0000256" key="15">
    <source>
        <dbReference type="ARBA" id="ARBA00023137"/>
    </source>
</evidence>
<protein>
    <recommendedName>
        <fullName evidence="5">non-specific protein-tyrosine kinase</fullName>
        <ecNumber evidence="5">2.7.10.2</ecNumber>
    </recommendedName>
</protein>
<dbReference type="PANTHER" id="PTHR32309:SF13">
    <property type="entry name" value="FERRIC ENTEROBACTIN TRANSPORT PROTEIN FEPE"/>
    <property type="match status" value="1"/>
</dbReference>
<dbReference type="GO" id="GO:0004715">
    <property type="term" value="F:non-membrane spanning protein tyrosine kinase activity"/>
    <property type="evidence" value="ECO:0007669"/>
    <property type="project" value="UniProtKB-EC"/>
</dbReference>
<evidence type="ECO:0000259" key="19">
    <source>
        <dbReference type="Pfam" id="PF02706"/>
    </source>
</evidence>
<keyword evidence="12" id="KW-0067">ATP-binding</keyword>
<evidence type="ECO:0000256" key="9">
    <source>
        <dbReference type="ARBA" id="ARBA00022692"/>
    </source>
</evidence>
<dbReference type="Pfam" id="PF02706">
    <property type="entry name" value="Wzz"/>
    <property type="match status" value="1"/>
</dbReference>
<dbReference type="CDD" id="cd05387">
    <property type="entry name" value="BY-kinase"/>
    <property type="match status" value="1"/>
</dbReference>
<accession>A0A1G6GEF2</accession>
<dbReference type="InterPro" id="IPR050445">
    <property type="entry name" value="Bact_polysacc_biosynth/exp"/>
</dbReference>
<keyword evidence="13 18" id="KW-1133">Transmembrane helix</keyword>
<keyword evidence="6" id="KW-1003">Cell membrane</keyword>
<evidence type="ECO:0000256" key="10">
    <source>
        <dbReference type="ARBA" id="ARBA00022741"/>
    </source>
</evidence>
<keyword evidence="9 18" id="KW-0812">Transmembrane</keyword>
<evidence type="ECO:0000256" key="12">
    <source>
        <dbReference type="ARBA" id="ARBA00022840"/>
    </source>
</evidence>
<evidence type="ECO:0000313" key="21">
    <source>
        <dbReference type="EMBL" id="SDB80381.1"/>
    </source>
</evidence>
<dbReference type="InterPro" id="IPR025669">
    <property type="entry name" value="AAA_dom"/>
</dbReference>
<dbReference type="Proteomes" id="UP000199086">
    <property type="component" value="Unassembled WGS sequence"/>
</dbReference>
<evidence type="ECO:0000256" key="11">
    <source>
        <dbReference type="ARBA" id="ARBA00022777"/>
    </source>
</evidence>
<name>A0A1G6GEF2_9ACTN</name>
<evidence type="ECO:0000256" key="16">
    <source>
        <dbReference type="ARBA" id="ARBA00051245"/>
    </source>
</evidence>
<dbReference type="InterPro" id="IPR027417">
    <property type="entry name" value="P-loop_NTPase"/>
</dbReference>
<evidence type="ECO:0000256" key="7">
    <source>
        <dbReference type="ARBA" id="ARBA00022519"/>
    </source>
</evidence>
<keyword evidence="14 18" id="KW-0472">Membrane</keyword>
<dbReference type="STRING" id="1577474.GA0111570_102171"/>
<proteinExistence type="inferred from homology"/>
<feature type="domain" description="AAA" evidence="20">
    <location>
        <begin position="274"/>
        <end position="390"/>
    </location>
</feature>
<evidence type="ECO:0000256" key="18">
    <source>
        <dbReference type="SAM" id="Phobius"/>
    </source>
</evidence>
<evidence type="ECO:0000256" key="17">
    <source>
        <dbReference type="SAM" id="MobiDB-lite"/>
    </source>
</evidence>
<dbReference type="RefSeq" id="WP_175557300.1">
    <property type="nucleotide sequence ID" value="NZ_FMYF01000002.1"/>
</dbReference>
<dbReference type="EC" id="2.7.10.2" evidence="5"/>
<reference evidence="21 22" key="1">
    <citation type="submission" date="2016-06" db="EMBL/GenBank/DDBJ databases">
        <authorList>
            <person name="Olsen C.W."/>
            <person name="Carey S."/>
            <person name="Hinshaw L."/>
            <person name="Karasin A.I."/>
        </authorList>
    </citation>
    <scope>NUCLEOTIDE SEQUENCE [LARGE SCALE GENOMIC DNA]</scope>
    <source>
        <strain evidence="21 22">LZ-22</strain>
    </source>
</reference>
<dbReference type="SUPFAM" id="SSF52540">
    <property type="entry name" value="P-loop containing nucleoside triphosphate hydrolases"/>
    <property type="match status" value="1"/>
</dbReference>
<keyword evidence="11" id="KW-0418">Kinase</keyword>
<dbReference type="GO" id="GO:0042802">
    <property type="term" value="F:identical protein binding"/>
    <property type="evidence" value="ECO:0007669"/>
    <property type="project" value="UniProtKB-ARBA"/>
</dbReference>
<evidence type="ECO:0000313" key="22">
    <source>
        <dbReference type="Proteomes" id="UP000199086"/>
    </source>
</evidence>
<evidence type="ECO:0000259" key="20">
    <source>
        <dbReference type="Pfam" id="PF13614"/>
    </source>
</evidence>
<dbReference type="FunFam" id="3.40.50.300:FF:000527">
    <property type="entry name" value="Tyrosine-protein kinase etk"/>
    <property type="match status" value="1"/>
</dbReference>
<evidence type="ECO:0000256" key="3">
    <source>
        <dbReference type="ARBA" id="ARBA00007316"/>
    </source>
</evidence>
<dbReference type="Gene3D" id="3.40.50.300">
    <property type="entry name" value="P-loop containing nucleotide triphosphate hydrolases"/>
    <property type="match status" value="1"/>
</dbReference>
<evidence type="ECO:0000256" key="5">
    <source>
        <dbReference type="ARBA" id="ARBA00011903"/>
    </source>
</evidence>
<gene>
    <name evidence="21" type="ORF">GA0111570_102171</name>
</gene>
<comment type="catalytic activity">
    <reaction evidence="16">
        <text>L-tyrosyl-[protein] + ATP = O-phospho-L-tyrosyl-[protein] + ADP + H(+)</text>
        <dbReference type="Rhea" id="RHEA:10596"/>
        <dbReference type="Rhea" id="RHEA-COMP:10136"/>
        <dbReference type="Rhea" id="RHEA-COMP:20101"/>
        <dbReference type="ChEBI" id="CHEBI:15378"/>
        <dbReference type="ChEBI" id="CHEBI:30616"/>
        <dbReference type="ChEBI" id="CHEBI:46858"/>
        <dbReference type="ChEBI" id="CHEBI:61978"/>
        <dbReference type="ChEBI" id="CHEBI:456216"/>
        <dbReference type="EC" id="2.7.10.2"/>
    </reaction>
</comment>
<evidence type="ECO:0000256" key="14">
    <source>
        <dbReference type="ARBA" id="ARBA00023136"/>
    </source>
</evidence>
<dbReference type="InterPro" id="IPR003856">
    <property type="entry name" value="LPS_length_determ_N"/>
</dbReference>
<evidence type="ECO:0000256" key="13">
    <source>
        <dbReference type="ARBA" id="ARBA00022989"/>
    </source>
</evidence>
<dbReference type="EMBL" id="FMYF01000002">
    <property type="protein sequence ID" value="SDB80381.1"/>
    <property type="molecule type" value="Genomic_DNA"/>
</dbReference>
<feature type="domain" description="Polysaccharide chain length determinant N-terminal" evidence="19">
    <location>
        <begin position="2"/>
        <end position="89"/>
    </location>
</feature>
<dbReference type="PANTHER" id="PTHR32309">
    <property type="entry name" value="TYROSINE-PROTEIN KINASE"/>
    <property type="match status" value="1"/>
</dbReference>
<evidence type="ECO:0000256" key="2">
    <source>
        <dbReference type="ARBA" id="ARBA00006683"/>
    </source>
</evidence>
<evidence type="ECO:0000256" key="6">
    <source>
        <dbReference type="ARBA" id="ARBA00022475"/>
    </source>
</evidence>
<keyword evidence="15" id="KW-0829">Tyrosine-protein kinase</keyword>
<comment type="similarity">
    <text evidence="3">Belongs to the CpsD/CapB family.</text>
</comment>
<organism evidence="21 22">
    <name type="scientific">Raineyella antarctica</name>
    <dbReference type="NCBI Taxonomy" id="1577474"/>
    <lineage>
        <taxon>Bacteria</taxon>
        <taxon>Bacillati</taxon>
        <taxon>Actinomycetota</taxon>
        <taxon>Actinomycetes</taxon>
        <taxon>Propionibacteriales</taxon>
        <taxon>Propionibacteriaceae</taxon>
        <taxon>Raineyella</taxon>
    </lineage>
</organism>
<dbReference type="GO" id="GO:0005524">
    <property type="term" value="F:ATP binding"/>
    <property type="evidence" value="ECO:0007669"/>
    <property type="project" value="UniProtKB-KW"/>
</dbReference>
<sequence length="483" mass="50486">MELRDYIAVLRKYWRSLTALVLLGVIAAATFNLLSTPIYTAKSALFFSVNGSGTASDLAQGTTFTAKQVESYVEVATSPLVLQPVITKLGLSETPADLAKRLTVTVPTNTAVIDIAVTDPSPQAAAAAADAVSGQLVETVRNLSPSAVNGQKSVVATVITPAATPTSPTTPKIAQNLALGLLLGLFLGAGQAILRDSLDTHVRTDADVASVTDAPIIARIALDRTATDAPLLLSDDRTSPRAEAFRRLRTNLQFLDPGHGGRSFVITSSVADEGKTSTAINTAESLADAGLRVLLIDADMRKPTVAGALGLEGSVGLSTVLIGRTHLREVVQQAGFSSLQVLPAGHVPPNPAELLGSAAMEHLITTVTQEYDVVVLDAPPLLPVTDAAILSRITNGALLVVGSGEVRAPELAAAVESLESVEGRILGVVLNKLQAKDMNTGGYYRRYADDVHRQGSLVAPQRAEEVPVPMEGAGPRRSANWGR</sequence>
<keyword evidence="8" id="KW-0808">Transferase</keyword>
<feature type="transmembrane region" description="Helical" evidence="18">
    <location>
        <begin position="13"/>
        <end position="34"/>
    </location>
</feature>
<evidence type="ECO:0000256" key="8">
    <source>
        <dbReference type="ARBA" id="ARBA00022679"/>
    </source>
</evidence>
<comment type="similarity">
    <text evidence="4">Belongs to the etk/wzc family.</text>
</comment>
<feature type="region of interest" description="Disordered" evidence="17">
    <location>
        <begin position="461"/>
        <end position="483"/>
    </location>
</feature>
<keyword evidence="22" id="KW-1185">Reference proteome</keyword>
<dbReference type="AlphaFoldDB" id="A0A1G6GEF2"/>
<comment type="similarity">
    <text evidence="2">Belongs to the CpsC/CapA family.</text>
</comment>
<keyword evidence="7" id="KW-0997">Cell inner membrane</keyword>
<dbReference type="NCBIfam" id="TIGR01007">
    <property type="entry name" value="eps_fam"/>
    <property type="match status" value="1"/>
</dbReference>
<dbReference type="Pfam" id="PF13614">
    <property type="entry name" value="AAA_31"/>
    <property type="match status" value="1"/>
</dbReference>
<evidence type="ECO:0000256" key="4">
    <source>
        <dbReference type="ARBA" id="ARBA00008883"/>
    </source>
</evidence>
<evidence type="ECO:0000256" key="1">
    <source>
        <dbReference type="ARBA" id="ARBA00004429"/>
    </source>
</evidence>
<keyword evidence="10" id="KW-0547">Nucleotide-binding</keyword>
<dbReference type="GO" id="GO:0005886">
    <property type="term" value="C:plasma membrane"/>
    <property type="evidence" value="ECO:0007669"/>
    <property type="project" value="UniProtKB-SubCell"/>
</dbReference>